<sequence>MLQRHDGFGVIKNPFDLQDDFHDLFGQIRFTFEPGGMKAADRGDNINIRFCPAYTGQKFALYCNFHTVLQNAA</sequence>
<organism evidence="1 2">
    <name type="scientific">Pseudomonas cichorii</name>
    <dbReference type="NCBI Taxonomy" id="36746"/>
    <lineage>
        <taxon>Bacteria</taxon>
        <taxon>Pseudomonadati</taxon>
        <taxon>Pseudomonadota</taxon>
        <taxon>Gammaproteobacteria</taxon>
        <taxon>Pseudomonadales</taxon>
        <taxon>Pseudomonadaceae</taxon>
        <taxon>Pseudomonas</taxon>
    </lineage>
</organism>
<protein>
    <submittedName>
        <fullName evidence="1">Uncharacterized protein</fullName>
    </submittedName>
</protein>
<comment type="caution">
    <text evidence="1">The sequence shown here is derived from an EMBL/GenBank/DDBJ whole genome shotgun (WGS) entry which is preliminary data.</text>
</comment>
<keyword evidence="2" id="KW-1185">Reference proteome</keyword>
<evidence type="ECO:0000313" key="2">
    <source>
        <dbReference type="Proteomes" id="UP000614982"/>
    </source>
</evidence>
<evidence type="ECO:0000313" key="1">
    <source>
        <dbReference type="EMBL" id="GFM91197.1"/>
    </source>
</evidence>
<dbReference type="EMBL" id="BLWA01000002">
    <property type="protein sequence ID" value="GFM91197.1"/>
    <property type="molecule type" value="Genomic_DNA"/>
</dbReference>
<dbReference type="Proteomes" id="UP000614982">
    <property type="component" value="Unassembled WGS sequence"/>
</dbReference>
<reference evidence="1 2" key="1">
    <citation type="submission" date="2020-05" db="EMBL/GenBank/DDBJ databases">
        <title>Genetic diversity of Pseudomonas cichorii.</title>
        <authorList>
            <person name="Tani S."/>
            <person name="Yagi H."/>
            <person name="Hashimoto S."/>
            <person name="Iiyama K."/>
            <person name="Furuya N."/>
        </authorList>
    </citation>
    <scope>NUCLEOTIDE SEQUENCE [LARGE SCALE GENOMIC DNA]</scope>
    <source>
        <strain evidence="1 2">LMG 2162</strain>
    </source>
</reference>
<name>A0ABQ1DK46_PSECI</name>
<proteinExistence type="predicted"/>
<gene>
    <name evidence="1" type="ORF">PSCICP_11690</name>
</gene>
<accession>A0ABQ1DK46</accession>